<gene>
    <name evidence="2" type="ORF">M501DRAFT_1003495</name>
</gene>
<evidence type="ECO:0008006" key="4">
    <source>
        <dbReference type="Google" id="ProtNLM"/>
    </source>
</evidence>
<dbReference type="AlphaFoldDB" id="A0A9P4VLF3"/>
<evidence type="ECO:0000313" key="2">
    <source>
        <dbReference type="EMBL" id="KAF2834090.1"/>
    </source>
</evidence>
<evidence type="ECO:0000313" key="3">
    <source>
        <dbReference type="Proteomes" id="UP000799429"/>
    </source>
</evidence>
<dbReference type="PANTHER" id="PTHR40644">
    <property type="entry name" value="UPF0653 PROTEIN C607.02C"/>
    <property type="match status" value="1"/>
</dbReference>
<feature type="compositionally biased region" description="Basic and acidic residues" evidence="1">
    <location>
        <begin position="38"/>
        <end position="47"/>
    </location>
</feature>
<proteinExistence type="predicted"/>
<organism evidence="2 3">
    <name type="scientific">Patellaria atrata CBS 101060</name>
    <dbReference type="NCBI Taxonomy" id="1346257"/>
    <lineage>
        <taxon>Eukaryota</taxon>
        <taxon>Fungi</taxon>
        <taxon>Dikarya</taxon>
        <taxon>Ascomycota</taxon>
        <taxon>Pezizomycotina</taxon>
        <taxon>Dothideomycetes</taxon>
        <taxon>Dothideomycetes incertae sedis</taxon>
        <taxon>Patellariales</taxon>
        <taxon>Patellariaceae</taxon>
        <taxon>Patellaria</taxon>
    </lineage>
</organism>
<dbReference type="Proteomes" id="UP000799429">
    <property type="component" value="Unassembled WGS sequence"/>
</dbReference>
<accession>A0A9P4VLF3</accession>
<evidence type="ECO:0000256" key="1">
    <source>
        <dbReference type="SAM" id="MobiDB-lite"/>
    </source>
</evidence>
<reference evidence="2" key="1">
    <citation type="journal article" date="2020" name="Stud. Mycol.">
        <title>101 Dothideomycetes genomes: a test case for predicting lifestyles and emergence of pathogens.</title>
        <authorList>
            <person name="Haridas S."/>
            <person name="Albert R."/>
            <person name="Binder M."/>
            <person name="Bloem J."/>
            <person name="Labutti K."/>
            <person name="Salamov A."/>
            <person name="Andreopoulos B."/>
            <person name="Baker S."/>
            <person name="Barry K."/>
            <person name="Bills G."/>
            <person name="Bluhm B."/>
            <person name="Cannon C."/>
            <person name="Castanera R."/>
            <person name="Culley D."/>
            <person name="Daum C."/>
            <person name="Ezra D."/>
            <person name="Gonzalez J."/>
            <person name="Henrissat B."/>
            <person name="Kuo A."/>
            <person name="Liang C."/>
            <person name="Lipzen A."/>
            <person name="Lutzoni F."/>
            <person name="Magnuson J."/>
            <person name="Mondo S."/>
            <person name="Nolan M."/>
            <person name="Ohm R."/>
            <person name="Pangilinan J."/>
            <person name="Park H.-J."/>
            <person name="Ramirez L."/>
            <person name="Alfaro M."/>
            <person name="Sun H."/>
            <person name="Tritt A."/>
            <person name="Yoshinaga Y."/>
            <person name="Zwiers L.-H."/>
            <person name="Turgeon B."/>
            <person name="Goodwin S."/>
            <person name="Spatafora J."/>
            <person name="Crous P."/>
            <person name="Grigoriev I."/>
        </authorList>
    </citation>
    <scope>NUCLEOTIDE SEQUENCE</scope>
    <source>
        <strain evidence="2">CBS 101060</strain>
    </source>
</reference>
<sequence length="307" mass="34603">MPHKHTRAKDDAQSNYNLPPSVVAKPLPVVRTKASKPGTDKGGEAARAKKKRKSLQNGAGENDTPKAFLRLMQFRRTGKVPDGLDDGEYYKRKKRKVLQEDVLSVPEQEIIPKLKIMPGERISDFSARVDQALPVAGLSTKGKKVRGVKDRQTKHERRLQKMVATWKEEDVRIKEREQEARELAEEEEDAEAAMWEDKTQELPGRGKKGKRKKVVGEQGDNDDDPWKFLKSKREEPKGLHDVAQAPPQFTKLPKEKFKITGGARVEVSNVPKSAGSLRRREELGEARKSIVDSYRELMAKKRGGLGG</sequence>
<feature type="region of interest" description="Disordered" evidence="1">
    <location>
        <begin position="233"/>
        <end position="252"/>
    </location>
</feature>
<feature type="region of interest" description="Disordered" evidence="1">
    <location>
        <begin position="178"/>
        <end position="228"/>
    </location>
</feature>
<feature type="region of interest" description="Disordered" evidence="1">
    <location>
        <begin position="1"/>
        <end position="67"/>
    </location>
</feature>
<comment type="caution">
    <text evidence="2">The sequence shown here is derived from an EMBL/GenBank/DDBJ whole genome shotgun (WGS) entry which is preliminary data.</text>
</comment>
<dbReference type="EMBL" id="MU006157">
    <property type="protein sequence ID" value="KAF2834090.1"/>
    <property type="molecule type" value="Genomic_DNA"/>
</dbReference>
<protein>
    <recommendedName>
        <fullName evidence="4">Urease accessory protein UreD</fullName>
    </recommendedName>
</protein>
<name>A0A9P4VLF3_9PEZI</name>
<dbReference type="OrthoDB" id="5876637at2759"/>
<dbReference type="PANTHER" id="PTHR40644:SF1">
    <property type="entry name" value="UPF0653 PROTEIN C607.02C"/>
    <property type="match status" value="1"/>
</dbReference>
<keyword evidence="3" id="KW-1185">Reference proteome</keyword>